<dbReference type="EMBL" id="BEZZ01000971">
    <property type="protein sequence ID" value="GCC37269.1"/>
    <property type="molecule type" value="Genomic_DNA"/>
</dbReference>
<feature type="region of interest" description="Disordered" evidence="4">
    <location>
        <begin position="30"/>
        <end position="56"/>
    </location>
</feature>
<dbReference type="Pfam" id="PF12171">
    <property type="entry name" value="zf-C2H2_jaz"/>
    <property type="match status" value="1"/>
</dbReference>
<feature type="region of interest" description="Disordered" evidence="4">
    <location>
        <begin position="446"/>
        <end position="470"/>
    </location>
</feature>
<keyword evidence="3" id="KW-0862">Zinc</keyword>
<feature type="compositionally biased region" description="Basic and acidic residues" evidence="4">
    <location>
        <begin position="220"/>
        <end position="230"/>
    </location>
</feature>
<dbReference type="GO" id="GO:0000492">
    <property type="term" value="P:box C/D snoRNP assembly"/>
    <property type="evidence" value="ECO:0007669"/>
    <property type="project" value="TreeGrafter"/>
</dbReference>
<sequence length="499" mass="55473">MSESGCYPPPVFNPPVRLLRPPVFAPPPAAWQPPPWNGGAPSWSGPPWGMGAGQRPSSWLTACHSSNSHQLQGNCNQQWPYQQASTQWSPNTNQDNSRKHKKRKKEPVYTHYCDTCDRGFKNQEKFDEHVSQHIQAHGPGAKRIKLDTAEEIAKWREERRSKMKGKWKSPHNTRHQRGFGSKFDKGRGGHIDRTRSSAQEQQNAREQDGPSQPNGTTCRPPEKQENHACGKDIDPLGILAQNDAESDKDEGQVDAEQAEISVVPKQITSGLSSLMANYSSSSDSEGDQGPEEIPFQTVAKAPEENSMLGSAPRNEREFKECSSSVRGSETRCQFIPKGRRRGRGRGRNTRGRRTFQQSLIRGPTLLEMLLAPDIRHERNVILQCVRYIVENQFLGLESKVNGVAKTPVPRVASCEEVQTHTTAAHNETHGFQGEAPELEHSAKIPKAEDVVEDPSPKAEEISEDPEISPANTILASVGQVTLSAVDDEIWEMPDTASER</sequence>
<dbReference type="PROSITE" id="PS00028">
    <property type="entry name" value="ZINC_FINGER_C2H2_1"/>
    <property type="match status" value="1"/>
</dbReference>
<dbReference type="GO" id="GO:0008270">
    <property type="term" value="F:zinc ion binding"/>
    <property type="evidence" value="ECO:0007669"/>
    <property type="project" value="UniProtKB-KW"/>
</dbReference>
<organism evidence="6 7">
    <name type="scientific">Chiloscyllium punctatum</name>
    <name type="common">Brownbanded bambooshark</name>
    <name type="synonym">Hemiscyllium punctatum</name>
    <dbReference type="NCBI Taxonomy" id="137246"/>
    <lineage>
        <taxon>Eukaryota</taxon>
        <taxon>Metazoa</taxon>
        <taxon>Chordata</taxon>
        <taxon>Craniata</taxon>
        <taxon>Vertebrata</taxon>
        <taxon>Chondrichthyes</taxon>
        <taxon>Elasmobranchii</taxon>
        <taxon>Galeomorphii</taxon>
        <taxon>Galeoidea</taxon>
        <taxon>Orectolobiformes</taxon>
        <taxon>Hemiscylliidae</taxon>
        <taxon>Chiloscyllium</taxon>
    </lineage>
</organism>
<dbReference type="InterPro" id="IPR013087">
    <property type="entry name" value="Znf_C2H2_type"/>
</dbReference>
<comment type="caution">
    <text evidence="6">The sequence shown here is derived from an EMBL/GenBank/DDBJ whole genome shotgun (WGS) entry which is preliminary data.</text>
</comment>
<keyword evidence="7" id="KW-1185">Reference proteome</keyword>
<feature type="compositionally biased region" description="Basic residues" evidence="4">
    <location>
        <begin position="161"/>
        <end position="177"/>
    </location>
</feature>
<feature type="compositionally biased region" description="Polar residues" evidence="4">
    <location>
        <begin position="82"/>
        <end position="95"/>
    </location>
</feature>
<dbReference type="OrthoDB" id="273070at2759"/>
<evidence type="ECO:0000256" key="2">
    <source>
        <dbReference type="ARBA" id="ARBA00022771"/>
    </source>
</evidence>
<feature type="domain" description="C2H2-type" evidence="5">
    <location>
        <begin position="113"/>
        <end position="133"/>
    </location>
</feature>
<dbReference type="InterPro" id="IPR022755">
    <property type="entry name" value="Znf_C2H2_jaz"/>
</dbReference>
<dbReference type="STRING" id="137246.A0A401T3N7"/>
<dbReference type="OMA" id="WMFWAML"/>
<name>A0A401T3N7_CHIPU</name>
<dbReference type="InterPro" id="IPR039136">
    <property type="entry name" value="NUFIP1-like"/>
</dbReference>
<evidence type="ECO:0000256" key="3">
    <source>
        <dbReference type="ARBA" id="ARBA00022833"/>
    </source>
</evidence>
<dbReference type="InterPro" id="IPR019496">
    <property type="entry name" value="NUFIP1_cons_dom"/>
</dbReference>
<dbReference type="GO" id="GO:0003723">
    <property type="term" value="F:RNA binding"/>
    <property type="evidence" value="ECO:0007669"/>
    <property type="project" value="InterPro"/>
</dbReference>
<feature type="compositionally biased region" description="Basic and acidic residues" evidence="4">
    <location>
        <begin position="182"/>
        <end position="195"/>
    </location>
</feature>
<protein>
    <recommendedName>
        <fullName evidence="5">C2H2-type domain-containing protein</fullName>
    </recommendedName>
</protein>
<dbReference type="PANTHER" id="PTHR13309:SF0">
    <property type="entry name" value="FMR1-INTERACTING PROTEIN NUFIP1"/>
    <property type="match status" value="1"/>
</dbReference>
<accession>A0A401T3N7</accession>
<dbReference type="Proteomes" id="UP000287033">
    <property type="component" value="Unassembled WGS sequence"/>
</dbReference>
<evidence type="ECO:0000256" key="4">
    <source>
        <dbReference type="SAM" id="MobiDB-lite"/>
    </source>
</evidence>
<dbReference type="GO" id="GO:0005634">
    <property type="term" value="C:nucleus"/>
    <property type="evidence" value="ECO:0007669"/>
    <property type="project" value="TreeGrafter"/>
</dbReference>
<proteinExistence type="predicted"/>
<dbReference type="Pfam" id="PF10453">
    <property type="entry name" value="NUFIP1"/>
    <property type="match status" value="1"/>
</dbReference>
<keyword evidence="1" id="KW-0479">Metal-binding</keyword>
<feature type="compositionally biased region" description="Basic and acidic residues" evidence="4">
    <location>
        <begin position="446"/>
        <end position="460"/>
    </location>
</feature>
<feature type="compositionally biased region" description="Low complexity" evidence="4">
    <location>
        <begin position="37"/>
        <end position="49"/>
    </location>
</feature>
<evidence type="ECO:0000259" key="5">
    <source>
        <dbReference type="PROSITE" id="PS00028"/>
    </source>
</evidence>
<keyword evidence="2" id="KW-0863">Zinc-finger</keyword>
<dbReference type="PANTHER" id="PTHR13309">
    <property type="entry name" value="NUCLEAR FRAGILE X MENTAL RETARDATION PROTEIN INTERACTING PROTEIN 1"/>
    <property type="match status" value="1"/>
</dbReference>
<feature type="region of interest" description="Disordered" evidence="4">
    <location>
        <begin position="158"/>
        <end position="230"/>
    </location>
</feature>
<evidence type="ECO:0000256" key="1">
    <source>
        <dbReference type="ARBA" id="ARBA00022723"/>
    </source>
</evidence>
<feature type="region of interest" description="Disordered" evidence="4">
    <location>
        <begin position="297"/>
        <end position="322"/>
    </location>
</feature>
<evidence type="ECO:0000313" key="7">
    <source>
        <dbReference type="Proteomes" id="UP000287033"/>
    </source>
</evidence>
<gene>
    <name evidence="6" type="ORF">chiPu_0015772</name>
</gene>
<evidence type="ECO:0000313" key="6">
    <source>
        <dbReference type="EMBL" id="GCC37269.1"/>
    </source>
</evidence>
<dbReference type="AlphaFoldDB" id="A0A401T3N7"/>
<reference evidence="6 7" key="1">
    <citation type="journal article" date="2018" name="Nat. Ecol. Evol.">
        <title>Shark genomes provide insights into elasmobranch evolution and the origin of vertebrates.</title>
        <authorList>
            <person name="Hara Y"/>
            <person name="Yamaguchi K"/>
            <person name="Onimaru K"/>
            <person name="Kadota M"/>
            <person name="Koyanagi M"/>
            <person name="Keeley SD"/>
            <person name="Tatsumi K"/>
            <person name="Tanaka K"/>
            <person name="Motone F"/>
            <person name="Kageyama Y"/>
            <person name="Nozu R"/>
            <person name="Adachi N"/>
            <person name="Nishimura O"/>
            <person name="Nakagawa R"/>
            <person name="Tanegashima C"/>
            <person name="Kiyatake I"/>
            <person name="Matsumoto R"/>
            <person name="Murakumo K"/>
            <person name="Nishida K"/>
            <person name="Terakita A"/>
            <person name="Kuratani S"/>
            <person name="Sato K"/>
            <person name="Hyodo S Kuraku.S."/>
        </authorList>
    </citation>
    <scope>NUCLEOTIDE SEQUENCE [LARGE SCALE GENOMIC DNA]</scope>
</reference>
<feature type="region of interest" description="Disordered" evidence="4">
    <location>
        <begin position="82"/>
        <end position="106"/>
    </location>
</feature>